<evidence type="ECO:0000259" key="7">
    <source>
        <dbReference type="PROSITE" id="PS50001"/>
    </source>
</evidence>
<organism evidence="9 10">
    <name type="scientific">Folsomia candida</name>
    <name type="common">Springtail</name>
    <dbReference type="NCBI Taxonomy" id="158441"/>
    <lineage>
        <taxon>Eukaryota</taxon>
        <taxon>Metazoa</taxon>
        <taxon>Ecdysozoa</taxon>
        <taxon>Arthropoda</taxon>
        <taxon>Hexapoda</taxon>
        <taxon>Collembola</taxon>
        <taxon>Entomobryomorpha</taxon>
        <taxon>Isotomoidea</taxon>
        <taxon>Isotomidae</taxon>
        <taxon>Proisotominae</taxon>
        <taxon>Folsomia</taxon>
    </lineage>
</organism>
<evidence type="ECO:0000256" key="1">
    <source>
        <dbReference type="ARBA" id="ARBA00022604"/>
    </source>
</evidence>
<dbReference type="GO" id="GO:0046935">
    <property type="term" value="F:1-phosphatidylinositol-3-kinase regulator activity"/>
    <property type="evidence" value="ECO:0007669"/>
    <property type="project" value="TreeGrafter"/>
</dbReference>
<dbReference type="OrthoDB" id="6426624at2759"/>
<dbReference type="SMART" id="SM00969">
    <property type="entry name" value="SOCS_box"/>
    <property type="match status" value="1"/>
</dbReference>
<protein>
    <submittedName>
        <fullName evidence="9">Suppressor of cytokine signaling 7</fullName>
    </submittedName>
</protein>
<reference evidence="9 10" key="1">
    <citation type="submission" date="2015-12" db="EMBL/GenBank/DDBJ databases">
        <title>The genome of Folsomia candida.</title>
        <authorList>
            <person name="Faddeeva A."/>
            <person name="Derks M.F."/>
            <person name="Anvar Y."/>
            <person name="Smit S."/>
            <person name="Van Straalen N."/>
            <person name="Roelofs D."/>
        </authorList>
    </citation>
    <scope>NUCLEOTIDE SEQUENCE [LARGE SCALE GENOMIC DNA]</scope>
    <source>
        <strain evidence="9 10">VU population</strain>
        <tissue evidence="9">Whole body</tissue>
    </source>
</reference>
<dbReference type="InterPro" id="IPR035866">
    <property type="entry name" value="SOCS7_SH2"/>
</dbReference>
<dbReference type="GO" id="GO:0035556">
    <property type="term" value="P:intracellular signal transduction"/>
    <property type="evidence" value="ECO:0007669"/>
    <property type="project" value="InterPro"/>
</dbReference>
<dbReference type="PANTHER" id="PTHR10155:SF5">
    <property type="entry name" value="SUPPRESSOR OF CYTOKINE SIGNALING 7"/>
    <property type="match status" value="1"/>
</dbReference>
<dbReference type="InterPro" id="IPR000980">
    <property type="entry name" value="SH2"/>
</dbReference>
<dbReference type="InterPro" id="IPR036860">
    <property type="entry name" value="SH2_dom_sf"/>
</dbReference>
<evidence type="ECO:0000256" key="4">
    <source>
        <dbReference type="ARBA" id="ARBA00022999"/>
    </source>
</evidence>
<dbReference type="STRING" id="158441.A0A226EZW9"/>
<keyword evidence="1" id="KW-0341">Growth regulation</keyword>
<dbReference type="SMART" id="SM00252">
    <property type="entry name" value="SH2"/>
    <property type="match status" value="1"/>
</dbReference>
<evidence type="ECO:0000256" key="2">
    <source>
        <dbReference type="ARBA" id="ARBA00022700"/>
    </source>
</evidence>
<feature type="domain" description="SH2" evidence="7">
    <location>
        <begin position="615"/>
        <end position="689"/>
    </location>
</feature>
<dbReference type="CDD" id="cd10388">
    <property type="entry name" value="SH2_SOCS7"/>
    <property type="match status" value="1"/>
</dbReference>
<dbReference type="InterPro" id="IPR001496">
    <property type="entry name" value="SOCS_box"/>
</dbReference>
<dbReference type="EMBL" id="LNIX01000001">
    <property type="protein sequence ID" value="OXA63115.1"/>
    <property type="molecule type" value="Genomic_DNA"/>
</dbReference>
<name>A0A226EZW9_FOLCA</name>
<feature type="compositionally biased region" description="Polar residues" evidence="6">
    <location>
        <begin position="527"/>
        <end position="537"/>
    </location>
</feature>
<dbReference type="AlphaFoldDB" id="A0A226EZW9"/>
<dbReference type="Pfam" id="PF00017">
    <property type="entry name" value="SH2"/>
    <property type="match status" value="1"/>
</dbReference>
<keyword evidence="4 5" id="KW-0727">SH2 domain</keyword>
<dbReference type="SUPFAM" id="SSF55550">
    <property type="entry name" value="SH2 domain"/>
    <property type="match status" value="1"/>
</dbReference>
<proteinExistence type="predicted"/>
<evidence type="ECO:0000256" key="3">
    <source>
        <dbReference type="ARBA" id="ARBA00022786"/>
    </source>
</evidence>
<evidence type="ECO:0000256" key="5">
    <source>
        <dbReference type="PROSITE-ProRule" id="PRU00191"/>
    </source>
</evidence>
<dbReference type="InterPro" id="IPR036036">
    <property type="entry name" value="SOCS_box-like_dom_sf"/>
</dbReference>
<dbReference type="SUPFAM" id="SSF158235">
    <property type="entry name" value="SOCS box-like"/>
    <property type="match status" value="1"/>
</dbReference>
<dbReference type="CDD" id="cd03741">
    <property type="entry name" value="SOCS_SOCS7"/>
    <property type="match status" value="1"/>
</dbReference>
<evidence type="ECO:0000256" key="6">
    <source>
        <dbReference type="SAM" id="MobiDB-lite"/>
    </source>
</evidence>
<gene>
    <name evidence="9" type="ORF">Fcan01_03654</name>
</gene>
<keyword evidence="10" id="KW-1185">Reference proteome</keyword>
<dbReference type="SMART" id="SM00253">
    <property type="entry name" value="SOCS"/>
    <property type="match status" value="1"/>
</dbReference>
<evidence type="ECO:0000313" key="10">
    <source>
        <dbReference type="Proteomes" id="UP000198287"/>
    </source>
</evidence>
<feature type="compositionally biased region" description="Polar residues" evidence="6">
    <location>
        <begin position="228"/>
        <end position="254"/>
    </location>
</feature>
<accession>A0A226EZW9</accession>
<dbReference type="GO" id="GO:0046854">
    <property type="term" value="P:phosphatidylinositol phosphate biosynthetic process"/>
    <property type="evidence" value="ECO:0007669"/>
    <property type="project" value="TreeGrafter"/>
</dbReference>
<keyword evidence="2" id="KW-0734">Signal transduction inhibitor</keyword>
<feature type="compositionally biased region" description="Acidic residues" evidence="6">
    <location>
        <begin position="417"/>
        <end position="431"/>
    </location>
</feature>
<dbReference type="PANTHER" id="PTHR10155">
    <property type="entry name" value="PHOSPHATIDYLINOSITOL 3-KINASE REGULATORY SUBUNIT"/>
    <property type="match status" value="1"/>
</dbReference>
<dbReference type="PROSITE" id="PS50225">
    <property type="entry name" value="SOCS"/>
    <property type="match status" value="1"/>
</dbReference>
<dbReference type="GO" id="GO:0005942">
    <property type="term" value="C:phosphatidylinositol 3-kinase complex"/>
    <property type="evidence" value="ECO:0007669"/>
    <property type="project" value="TreeGrafter"/>
</dbReference>
<dbReference type="InterPro" id="IPR037346">
    <property type="entry name" value="SOCS7_SOCS"/>
</dbReference>
<feature type="domain" description="SOCS box" evidence="8">
    <location>
        <begin position="716"/>
        <end position="766"/>
    </location>
</feature>
<evidence type="ECO:0000313" key="9">
    <source>
        <dbReference type="EMBL" id="OXA63115.1"/>
    </source>
</evidence>
<comment type="caution">
    <text evidence="9">The sequence shown here is derived from an EMBL/GenBank/DDBJ whole genome shotgun (WGS) entry which is preliminary data.</text>
</comment>
<dbReference type="Pfam" id="PF07525">
    <property type="entry name" value="SOCS_box"/>
    <property type="match status" value="1"/>
</dbReference>
<dbReference type="GO" id="GO:0009968">
    <property type="term" value="P:negative regulation of signal transduction"/>
    <property type="evidence" value="ECO:0007669"/>
    <property type="project" value="UniProtKB-KW"/>
</dbReference>
<keyword evidence="3" id="KW-0833">Ubl conjugation pathway</keyword>
<feature type="region of interest" description="Disordered" evidence="6">
    <location>
        <begin position="477"/>
        <end position="584"/>
    </location>
</feature>
<dbReference type="Proteomes" id="UP000198287">
    <property type="component" value="Unassembled WGS sequence"/>
</dbReference>
<dbReference type="PROSITE" id="PS50001">
    <property type="entry name" value="SH2"/>
    <property type="match status" value="1"/>
</dbReference>
<feature type="region of interest" description="Disordered" evidence="6">
    <location>
        <begin position="391"/>
        <end position="456"/>
    </location>
</feature>
<dbReference type="Gene3D" id="3.30.505.10">
    <property type="entry name" value="SH2 domain"/>
    <property type="match status" value="1"/>
</dbReference>
<evidence type="ECO:0000259" key="8">
    <source>
        <dbReference type="PROSITE" id="PS50225"/>
    </source>
</evidence>
<sequence>MHRVGGEDDDLLLAISPPPEFQDLPAPPPTVFRDLSPSPSALLGVGGNKSRTHHPHYYHHLSEFAARISFDILNEAMVIATEEVLSHGGCTVRCGSSSSSANPIISTTHHNVVHTSGSSEEEETSITTSWEYVPKPGCGSKSAVRRSRCQAHTNNDEVGKGEETVEVNQLRHTATGTEASVPRGRSTLFCGDAFTSSVSSSRDLPLINRSVSFHSEIGPAVPPRVNIRKTNNDYSDTSRRNNNVDPSASSFSNRHSIAGTSNIVRGQPDDPCFIVKNDIYSLPVDNISTQEPGTISWNNIPSRHPILGPRRSCGNNDGVILSDQPADSSRKCFPRSNDMDDNGLIAFNRLIPSSSISKQHEKCRNGSAPLATIETVKVPVIADFFDNERCATSSKEPNTHSSSSSHHTINKPRLADPVDDDNDDDGNDDETLLMGGSRCAGRLNNPQSQARRSHSVEVKISKVDSYDFDTSLHNINSKEERGRVGASSTSTKQEKRTIGHSILNLFKRKSRSKARLRETESGMGQHYGSSSGSFANNATTSRALPPPPPPSANAASDSDAEVEPSVRISCGGDHHDTSFPTHMDLGPWSDDESLDGPIEAKDFTVSIEKVKDCGWYWGPFSSEAAEDLLRGEPDGSFIVRDSSDTHYIFSLTFKLNGLVRHCRIEHEQGNFSFGPLTRFKAATIVDFVEKAVAHSRSGRYLFFLHRRPILGPMRVQLLHPYSRFRHPRSLQHQCRFVILKYVRRDLISSLPLPKPLIEYLNTPYYYFEKQEDRKAS</sequence>
<feature type="region of interest" description="Disordered" evidence="6">
    <location>
        <begin position="223"/>
        <end position="254"/>
    </location>
</feature>